<gene>
    <name evidence="7" type="ORF">NCTC10327_01279</name>
</gene>
<sequence length="431" mass="45261">MDLHLDEYRTRVEQRISARLSSLRRFDAVAGPASELVDSCLELARGGKRSRAVLVLAGFLAASATDHVASATDHPAPRSLARTSSNSAEQAECCAAAHSNIGATAPTDGDATGGSDSCFAGQTEILGAWREALARAGAGVELFHLAALIHDDLIDASPVRRGVPTVQERFADFHVSRGWVGSGTAFGSAIAVIAGDTVLAQACTEIASGQDLAQKISATTAGVETLTLENSAVDAFNLMAEEVAYGQYLDLRAEVEPATDPIARAFQVIRYKTVSYSALYPLLIGARLTGASTPELEATLTAFAVPFGEAFQLRDDDLGIFGEPEHTGKPAAGDITEGKHTVLRALAEKELSSSQRAWLQSLQKEKGGMVALADAEVAQVRKLFITSGARDAHEALIAQREEAAGAALEKLPAASAQVLSSLLTSFAGRIY</sequence>
<evidence type="ECO:0000256" key="4">
    <source>
        <dbReference type="ARBA" id="ARBA00022723"/>
    </source>
</evidence>
<comment type="similarity">
    <text evidence="2 6">Belongs to the FPP/GGPP synthase family.</text>
</comment>
<reference evidence="7 8" key="1">
    <citation type="submission" date="2018-11" db="EMBL/GenBank/DDBJ databases">
        <authorList>
            <consortium name="Pathogen Informatics"/>
        </authorList>
    </citation>
    <scope>NUCLEOTIDE SEQUENCE [LARGE SCALE GENOMIC DNA]</scope>
    <source>
        <strain evidence="7 8">NCTC10327</strain>
    </source>
</reference>
<dbReference type="PANTHER" id="PTHR12001:SF85">
    <property type="entry name" value="SHORT CHAIN ISOPRENYL DIPHOSPHATE SYNTHASE"/>
    <property type="match status" value="1"/>
</dbReference>
<proteinExistence type="inferred from homology"/>
<dbReference type="PROSITE" id="PS00723">
    <property type="entry name" value="POLYPRENYL_SYNTHASE_1"/>
    <property type="match status" value="1"/>
</dbReference>
<dbReference type="InterPro" id="IPR033749">
    <property type="entry name" value="Polyprenyl_synt_CS"/>
</dbReference>
<dbReference type="EC" id="2.5.1.10" evidence="7"/>
<keyword evidence="3 6" id="KW-0808">Transferase</keyword>
<dbReference type="SUPFAM" id="SSF48576">
    <property type="entry name" value="Terpenoid synthases"/>
    <property type="match status" value="1"/>
</dbReference>
<dbReference type="EMBL" id="UYIO01000001">
    <property type="protein sequence ID" value="VDG76641.1"/>
    <property type="molecule type" value="Genomic_DNA"/>
</dbReference>
<dbReference type="SFLD" id="SFLDS00005">
    <property type="entry name" value="Isoprenoid_Synthase_Type_I"/>
    <property type="match status" value="1"/>
</dbReference>
<keyword evidence="4" id="KW-0479">Metal-binding</keyword>
<evidence type="ECO:0000256" key="5">
    <source>
        <dbReference type="ARBA" id="ARBA00022842"/>
    </source>
</evidence>
<dbReference type="AlphaFoldDB" id="A0A7Z8Y9U8"/>
<name>A0A7Z8Y9U8_9ACTO</name>
<evidence type="ECO:0000256" key="2">
    <source>
        <dbReference type="ARBA" id="ARBA00006706"/>
    </source>
</evidence>
<keyword evidence="5" id="KW-0460">Magnesium</keyword>
<evidence type="ECO:0000313" key="8">
    <source>
        <dbReference type="Proteomes" id="UP000269974"/>
    </source>
</evidence>
<evidence type="ECO:0000256" key="1">
    <source>
        <dbReference type="ARBA" id="ARBA00001946"/>
    </source>
</evidence>
<dbReference type="GO" id="GO:0004337">
    <property type="term" value="F:(2E,6E)-farnesyl diphosphate synthase activity"/>
    <property type="evidence" value="ECO:0007669"/>
    <property type="project" value="UniProtKB-EC"/>
</dbReference>
<dbReference type="InterPro" id="IPR008949">
    <property type="entry name" value="Isoprenoid_synthase_dom_sf"/>
</dbReference>
<dbReference type="Proteomes" id="UP000269974">
    <property type="component" value="Unassembled WGS sequence"/>
</dbReference>
<evidence type="ECO:0000256" key="3">
    <source>
        <dbReference type="ARBA" id="ARBA00022679"/>
    </source>
</evidence>
<accession>A0A7Z8Y9U8</accession>
<dbReference type="InterPro" id="IPR000092">
    <property type="entry name" value="Polyprenyl_synt"/>
</dbReference>
<comment type="cofactor">
    <cofactor evidence="1">
        <name>Mg(2+)</name>
        <dbReference type="ChEBI" id="CHEBI:18420"/>
    </cofactor>
</comment>
<dbReference type="GO" id="GO:0008299">
    <property type="term" value="P:isoprenoid biosynthetic process"/>
    <property type="evidence" value="ECO:0007669"/>
    <property type="project" value="InterPro"/>
</dbReference>
<dbReference type="GO" id="GO:0046872">
    <property type="term" value="F:metal ion binding"/>
    <property type="evidence" value="ECO:0007669"/>
    <property type="project" value="UniProtKB-KW"/>
</dbReference>
<dbReference type="Gene3D" id="1.10.600.10">
    <property type="entry name" value="Farnesyl Diphosphate Synthase"/>
    <property type="match status" value="1"/>
</dbReference>
<dbReference type="Pfam" id="PF00348">
    <property type="entry name" value="polyprenyl_synt"/>
    <property type="match status" value="1"/>
</dbReference>
<protein>
    <submittedName>
        <fullName evidence="7">Trans-hexaprenyltranstransferase</fullName>
        <ecNumber evidence="7">2.5.1.10</ecNumber>
    </submittedName>
</protein>
<comment type="caution">
    <text evidence="7">The sequence shown here is derived from an EMBL/GenBank/DDBJ whole genome shotgun (WGS) entry which is preliminary data.</text>
</comment>
<evidence type="ECO:0000313" key="7">
    <source>
        <dbReference type="EMBL" id="VDG76641.1"/>
    </source>
</evidence>
<evidence type="ECO:0000256" key="6">
    <source>
        <dbReference type="RuleBase" id="RU004466"/>
    </source>
</evidence>
<dbReference type="RefSeq" id="WP_185934102.1">
    <property type="nucleotide sequence ID" value="NZ_UYIO01000001.1"/>
</dbReference>
<dbReference type="PANTHER" id="PTHR12001">
    <property type="entry name" value="GERANYLGERANYL PYROPHOSPHATE SYNTHASE"/>
    <property type="match status" value="1"/>
</dbReference>
<organism evidence="7 8">
    <name type="scientific">Actinobaculum suis</name>
    <dbReference type="NCBI Taxonomy" id="1657"/>
    <lineage>
        <taxon>Bacteria</taxon>
        <taxon>Bacillati</taxon>
        <taxon>Actinomycetota</taxon>
        <taxon>Actinomycetes</taxon>
        <taxon>Actinomycetales</taxon>
        <taxon>Actinomycetaceae</taxon>
        <taxon>Actinobaculum</taxon>
    </lineage>
</organism>